<dbReference type="InterPro" id="IPR010985">
    <property type="entry name" value="Ribbon_hlx_hlx"/>
</dbReference>
<evidence type="ECO:0000256" key="1">
    <source>
        <dbReference type="SAM" id="MobiDB-lite"/>
    </source>
</evidence>
<organism evidence="2 3">
    <name type="scientific">Plantactinospora siamensis</name>
    <dbReference type="NCBI Taxonomy" id="555372"/>
    <lineage>
        <taxon>Bacteria</taxon>
        <taxon>Bacillati</taxon>
        <taxon>Actinomycetota</taxon>
        <taxon>Actinomycetes</taxon>
        <taxon>Micromonosporales</taxon>
        <taxon>Micromonosporaceae</taxon>
        <taxon>Plantactinospora</taxon>
    </lineage>
</organism>
<gene>
    <name evidence="2" type="ORF">ACFFHU_06330</name>
</gene>
<comment type="caution">
    <text evidence="2">The sequence shown here is derived from an EMBL/GenBank/DDBJ whole genome shotgun (WGS) entry which is preliminary data.</text>
</comment>
<protein>
    <recommendedName>
        <fullName evidence="4">Toxin-antitoxin system HicB family antitoxin</fullName>
    </recommendedName>
</protein>
<proteinExistence type="predicted"/>
<dbReference type="Proteomes" id="UP001589894">
    <property type="component" value="Unassembled WGS sequence"/>
</dbReference>
<dbReference type="SUPFAM" id="SSF47598">
    <property type="entry name" value="Ribbon-helix-helix"/>
    <property type="match status" value="1"/>
</dbReference>
<feature type="compositionally biased region" description="Pro residues" evidence="1">
    <location>
        <begin position="145"/>
        <end position="158"/>
    </location>
</feature>
<evidence type="ECO:0008006" key="4">
    <source>
        <dbReference type="Google" id="ProtNLM"/>
    </source>
</evidence>
<reference evidence="2 3" key="1">
    <citation type="submission" date="2024-09" db="EMBL/GenBank/DDBJ databases">
        <authorList>
            <person name="Sun Q."/>
            <person name="Mori K."/>
        </authorList>
    </citation>
    <scope>NUCLEOTIDE SEQUENCE [LARGE SCALE GENOMIC DNA]</scope>
    <source>
        <strain evidence="2 3">TBRC 2205</strain>
    </source>
</reference>
<feature type="region of interest" description="Disordered" evidence="1">
    <location>
        <begin position="143"/>
        <end position="175"/>
    </location>
</feature>
<evidence type="ECO:0000313" key="2">
    <source>
        <dbReference type="EMBL" id="MFC0563783.1"/>
    </source>
</evidence>
<accession>A0ABV6NUR1</accession>
<name>A0ABV6NUR1_9ACTN</name>
<keyword evidence="3" id="KW-1185">Reference proteome</keyword>
<dbReference type="RefSeq" id="WP_377336656.1">
    <property type="nucleotide sequence ID" value="NZ_JBHLUE010000004.1"/>
</dbReference>
<sequence length="175" mass="18035">MELAPYVEALRQDLAAVAAPAGADTARAAELLAGSLDPSVRLCLLQVLTDAAAELTTKLDGAAVEIRLRDRMADLVVVPVEPAEPVEPAQPGPAAPVTEPTGDVTRITLRLAESLKDGVERAAAAEGVSVNAWLVRAVSTALTGPPMPPPPPPPPGWPGPHRGRGSRRVTGFAQA</sequence>
<dbReference type="EMBL" id="JBHLUE010000004">
    <property type="protein sequence ID" value="MFC0563783.1"/>
    <property type="molecule type" value="Genomic_DNA"/>
</dbReference>
<evidence type="ECO:0000313" key="3">
    <source>
        <dbReference type="Proteomes" id="UP001589894"/>
    </source>
</evidence>